<evidence type="ECO:0000256" key="1">
    <source>
        <dbReference type="SAM" id="MobiDB-lite"/>
    </source>
</evidence>
<dbReference type="RefSeq" id="XP_025381127.1">
    <property type="nucleotide sequence ID" value="XM_025520684.1"/>
</dbReference>
<proteinExistence type="predicted"/>
<dbReference type="PANTHER" id="PTHR12299:SF17">
    <property type="entry name" value="AT19571P-RELATED"/>
    <property type="match status" value="1"/>
</dbReference>
<feature type="compositionally biased region" description="Gly residues" evidence="1">
    <location>
        <begin position="295"/>
        <end position="306"/>
    </location>
</feature>
<dbReference type="GO" id="GO:0005737">
    <property type="term" value="C:cytoplasm"/>
    <property type="evidence" value="ECO:0007669"/>
    <property type="project" value="TreeGrafter"/>
</dbReference>
<dbReference type="EMBL" id="KZ819634">
    <property type="protein sequence ID" value="PWN93929.1"/>
    <property type="molecule type" value="Genomic_DNA"/>
</dbReference>
<feature type="compositionally biased region" description="Polar residues" evidence="1">
    <location>
        <begin position="339"/>
        <end position="349"/>
    </location>
</feature>
<dbReference type="InterPro" id="IPR039764">
    <property type="entry name" value="HABP4/SERBP1-like"/>
</dbReference>
<sequence>MSVASKNPFALLGDEDGPAPAGAAAAAPASAKQADAAPVKRNIPGAGGNNANNGTGRQQANARGANSAGRGGARSSRQTEAGAGAGGDEESPAQRDGRSNRGRGAEARGGRGRGASGRGRGRQFDRHSQTGREDSNKNLHQGWGGDDPKRELAVDENARADAAAEGGDSVKPSSDAPVSGEANGWDAPAEGGAKTGDAPSAPLAAVEEEKDNTKTLDEYLAEQAAKRAQIGAKKEARQADNIDASSLGKKVEHSRGEDFYSVQKEMKHRQRERKEKATLEIEQTFYTPPVRPSPGRGGARGGARGGRGGERGAERGGRGRGAARGGRGGRPTGPAVNLADQSAFPTLGN</sequence>
<keyword evidence="4" id="KW-1185">Reference proteome</keyword>
<evidence type="ECO:0000259" key="2">
    <source>
        <dbReference type="SMART" id="SM01233"/>
    </source>
</evidence>
<feature type="compositionally biased region" description="Basic and acidic residues" evidence="1">
    <location>
        <begin position="122"/>
        <end position="137"/>
    </location>
</feature>
<evidence type="ECO:0000313" key="4">
    <source>
        <dbReference type="Proteomes" id="UP000245768"/>
    </source>
</evidence>
<feature type="domain" description="Hyaluronan/mRNA-binding protein" evidence="2">
    <location>
        <begin position="120"/>
        <end position="243"/>
    </location>
</feature>
<dbReference type="PANTHER" id="PTHR12299">
    <property type="entry name" value="HYALURONIC ACID-BINDING PROTEIN 4"/>
    <property type="match status" value="1"/>
</dbReference>
<dbReference type="Proteomes" id="UP000245768">
    <property type="component" value="Unassembled WGS sequence"/>
</dbReference>
<accession>A0A316YXD7</accession>
<feature type="compositionally biased region" description="Low complexity" evidence="1">
    <location>
        <begin position="49"/>
        <end position="82"/>
    </location>
</feature>
<dbReference type="GO" id="GO:0005634">
    <property type="term" value="C:nucleus"/>
    <property type="evidence" value="ECO:0007669"/>
    <property type="project" value="TreeGrafter"/>
</dbReference>
<dbReference type="SMART" id="SM01233">
    <property type="entry name" value="HABP4_PAI-RBP1"/>
    <property type="match status" value="1"/>
</dbReference>
<dbReference type="InParanoid" id="A0A316YXD7"/>
<feature type="compositionally biased region" description="Low complexity" evidence="1">
    <location>
        <begin position="18"/>
        <end position="37"/>
    </location>
</feature>
<gene>
    <name evidence="3" type="ORF">FA10DRAFT_264526</name>
</gene>
<organism evidence="3 4">
    <name type="scientific">Acaromyces ingoldii</name>
    <dbReference type="NCBI Taxonomy" id="215250"/>
    <lineage>
        <taxon>Eukaryota</taxon>
        <taxon>Fungi</taxon>
        <taxon>Dikarya</taxon>
        <taxon>Basidiomycota</taxon>
        <taxon>Ustilaginomycotina</taxon>
        <taxon>Exobasidiomycetes</taxon>
        <taxon>Exobasidiales</taxon>
        <taxon>Cryptobasidiaceae</taxon>
        <taxon>Acaromyces</taxon>
    </lineage>
</organism>
<dbReference type="STRING" id="215250.A0A316YXD7"/>
<feature type="compositionally biased region" description="Basic and acidic residues" evidence="1">
    <location>
        <begin position="146"/>
        <end position="159"/>
    </location>
</feature>
<feature type="compositionally biased region" description="Basic and acidic residues" evidence="1">
    <location>
        <begin position="307"/>
        <end position="317"/>
    </location>
</feature>
<feature type="compositionally biased region" description="Basic and acidic residues" evidence="1">
    <location>
        <begin position="92"/>
        <end position="109"/>
    </location>
</feature>
<dbReference type="Gene3D" id="6.10.140.1040">
    <property type="match status" value="1"/>
</dbReference>
<feature type="compositionally biased region" description="Basic and acidic residues" evidence="1">
    <location>
        <begin position="249"/>
        <end position="258"/>
    </location>
</feature>
<feature type="region of interest" description="Disordered" evidence="1">
    <location>
        <begin position="1"/>
        <end position="349"/>
    </location>
</feature>
<feature type="compositionally biased region" description="Gly residues" evidence="1">
    <location>
        <begin position="319"/>
        <end position="331"/>
    </location>
</feature>
<reference evidence="3 4" key="1">
    <citation type="journal article" date="2018" name="Mol. Biol. Evol.">
        <title>Broad Genomic Sampling Reveals a Smut Pathogenic Ancestry of the Fungal Clade Ustilaginomycotina.</title>
        <authorList>
            <person name="Kijpornyongpan T."/>
            <person name="Mondo S.J."/>
            <person name="Barry K."/>
            <person name="Sandor L."/>
            <person name="Lee J."/>
            <person name="Lipzen A."/>
            <person name="Pangilinan J."/>
            <person name="LaButti K."/>
            <person name="Hainaut M."/>
            <person name="Henrissat B."/>
            <person name="Grigoriev I.V."/>
            <person name="Spatafora J.W."/>
            <person name="Aime M.C."/>
        </authorList>
    </citation>
    <scope>NUCLEOTIDE SEQUENCE [LARGE SCALE GENOMIC DNA]</scope>
    <source>
        <strain evidence="3 4">MCA 4198</strain>
    </source>
</reference>
<dbReference type="AlphaFoldDB" id="A0A316YXD7"/>
<dbReference type="Pfam" id="PF04774">
    <property type="entry name" value="HABP4_PAI-RBP1"/>
    <property type="match status" value="1"/>
</dbReference>
<dbReference type="OrthoDB" id="5390558at2759"/>
<protein>
    <recommendedName>
        <fullName evidence="2">Hyaluronan/mRNA-binding protein domain-containing protein</fullName>
    </recommendedName>
</protein>
<dbReference type="GeneID" id="37042600"/>
<dbReference type="GO" id="GO:0003723">
    <property type="term" value="F:RNA binding"/>
    <property type="evidence" value="ECO:0007669"/>
    <property type="project" value="InterPro"/>
</dbReference>
<evidence type="ECO:0000313" key="3">
    <source>
        <dbReference type="EMBL" id="PWN93929.1"/>
    </source>
</evidence>
<dbReference type="InterPro" id="IPR006861">
    <property type="entry name" value="HABP4_PAIRBP1-bd"/>
</dbReference>
<name>A0A316YXD7_9BASI</name>